<dbReference type="PANTHER" id="PTHR10146">
    <property type="entry name" value="PROLINE SYNTHETASE CO-TRANSCRIBED BACTERIAL HOMOLOG PROTEIN"/>
    <property type="match status" value="1"/>
</dbReference>
<keyword evidence="3" id="KW-0132">Cell division</keyword>
<dbReference type="SUPFAM" id="SSF51419">
    <property type="entry name" value="PLP-binding barrel"/>
    <property type="match status" value="1"/>
</dbReference>
<dbReference type="InterPro" id="IPR019933">
    <property type="entry name" value="DivIVA_domain"/>
</dbReference>
<sequence>MPFSDLPARLHEIRERVDRAVARGGHRQRVAIVAVTKTHGPEAVRAAWDAGIRDVGENKVQEALAKMEAVDVPARWHLIGHLQRNKVKQIDGFALVHSVDSARLADAVHAHGIQRGRAVDALLQVNVSGEGTKGGYPPDELRAEAERLATLPGIVVRGVMTMAPFDAPESVLRTVFAGARAARAVLAEVGHPATELSMGMSNDYEIAVEEGATMVRLGTLLFGARASDAPPQDQMTDATFRLTALDVRRYDFGTAFRGYDKTRVDQFREQVAEEIERLTRANQELDEKARNFLEQLRAFRERDRALNEALIGAQKLREDTQAQAEREAELLRREAQLEAERTVAAARRDAEREIERLRGEARRIEDEIASLDRVHRTYIAQLRLQAERQLAELAASEAAALPPVPQRARLAATGGGEDDGRAAADATQKTTE</sequence>
<feature type="domain" description="Alanine racemase N-terminal" evidence="9">
    <location>
        <begin position="10"/>
        <end position="225"/>
    </location>
</feature>
<dbReference type="EMBL" id="CP007128">
    <property type="protein sequence ID" value="AHG90584.1"/>
    <property type="molecule type" value="Genomic_DNA"/>
</dbReference>
<evidence type="ECO:0000256" key="1">
    <source>
        <dbReference type="ARBA" id="ARBA00004496"/>
    </source>
</evidence>
<dbReference type="Pfam" id="PF01168">
    <property type="entry name" value="Ala_racemase_N"/>
    <property type="match status" value="1"/>
</dbReference>
<keyword evidence="6" id="KW-0131">Cell cycle</keyword>
<accession>W0RHI2</accession>
<dbReference type="RefSeq" id="WP_025412052.1">
    <property type="nucleotide sequence ID" value="NZ_CP007128.1"/>
</dbReference>
<dbReference type="GO" id="GO:0005737">
    <property type="term" value="C:cytoplasm"/>
    <property type="evidence" value="ECO:0007669"/>
    <property type="project" value="UniProtKB-SubCell"/>
</dbReference>
<evidence type="ECO:0000256" key="8">
    <source>
        <dbReference type="SAM" id="MobiDB-lite"/>
    </source>
</evidence>
<evidence type="ECO:0000256" key="3">
    <source>
        <dbReference type="ARBA" id="ARBA00022618"/>
    </source>
</evidence>
<organism evidence="10 11">
    <name type="scientific">Gemmatirosa kalamazoonensis</name>
    <dbReference type="NCBI Taxonomy" id="861299"/>
    <lineage>
        <taxon>Bacteria</taxon>
        <taxon>Pseudomonadati</taxon>
        <taxon>Gemmatimonadota</taxon>
        <taxon>Gemmatimonadia</taxon>
        <taxon>Gemmatimonadales</taxon>
        <taxon>Gemmatimonadaceae</taxon>
        <taxon>Gemmatirosa</taxon>
    </lineage>
</organism>
<dbReference type="HAMAP" id="MF_02087">
    <property type="entry name" value="PLP_homeostasis"/>
    <property type="match status" value="1"/>
</dbReference>
<dbReference type="InterPro" id="IPR029066">
    <property type="entry name" value="PLP-binding_barrel"/>
</dbReference>
<evidence type="ECO:0000256" key="5">
    <source>
        <dbReference type="ARBA" id="ARBA00023054"/>
    </source>
</evidence>
<evidence type="ECO:0000256" key="2">
    <source>
        <dbReference type="ARBA" id="ARBA00022490"/>
    </source>
</evidence>
<evidence type="ECO:0000313" key="10">
    <source>
        <dbReference type="EMBL" id="AHG90584.1"/>
    </source>
</evidence>
<dbReference type="Gene3D" id="6.10.250.660">
    <property type="match status" value="1"/>
</dbReference>
<dbReference type="PANTHER" id="PTHR10146:SF14">
    <property type="entry name" value="PYRIDOXAL PHOSPHATE HOMEOSTASIS PROTEIN"/>
    <property type="match status" value="1"/>
</dbReference>
<dbReference type="InterPro" id="IPR011078">
    <property type="entry name" value="PyrdxlP_homeostasis"/>
</dbReference>
<protein>
    <recommendedName>
        <fullName evidence="7">Pyridoxal phosphate homeostasis protein</fullName>
        <shortName evidence="7">PLP homeostasis protein</shortName>
    </recommendedName>
</protein>
<keyword evidence="4 7" id="KW-0663">Pyridoxal phosphate</keyword>
<dbReference type="InParanoid" id="W0RHI2"/>
<dbReference type="HOGENOM" id="CLU_634228_0_0_0"/>
<evidence type="ECO:0000256" key="6">
    <source>
        <dbReference type="ARBA" id="ARBA00023306"/>
    </source>
</evidence>
<dbReference type="InterPro" id="IPR001608">
    <property type="entry name" value="Ala_racemase_N"/>
</dbReference>
<dbReference type="KEGG" id="gba:J421_3047"/>
<dbReference type="Proteomes" id="UP000019151">
    <property type="component" value="Chromosome"/>
</dbReference>
<keyword evidence="5" id="KW-0175">Coiled coil</keyword>
<dbReference type="OrthoDB" id="9804072at2"/>
<comment type="subcellular location">
    <subcellularLocation>
        <location evidence="1">Cytoplasm</location>
    </subcellularLocation>
</comment>
<gene>
    <name evidence="10" type="ORF">J421_3047</name>
</gene>
<comment type="similarity">
    <text evidence="7">Belongs to the pyridoxal phosphate-binding protein YggS/PROSC family.</text>
</comment>
<dbReference type="eggNOG" id="COG3599">
    <property type="taxonomic scope" value="Bacteria"/>
</dbReference>
<dbReference type="AlphaFoldDB" id="W0RHI2"/>
<dbReference type="CDD" id="cd00635">
    <property type="entry name" value="PLPDE_III_YBL036c_like"/>
    <property type="match status" value="1"/>
</dbReference>
<dbReference type="STRING" id="861299.J421_3047"/>
<dbReference type="GO" id="GO:0030170">
    <property type="term" value="F:pyridoxal phosphate binding"/>
    <property type="evidence" value="ECO:0007669"/>
    <property type="project" value="UniProtKB-UniRule"/>
</dbReference>
<evidence type="ECO:0000313" key="11">
    <source>
        <dbReference type="Proteomes" id="UP000019151"/>
    </source>
</evidence>
<dbReference type="eggNOG" id="COG0325">
    <property type="taxonomic scope" value="Bacteria"/>
</dbReference>
<dbReference type="NCBIfam" id="TIGR03544">
    <property type="entry name" value="DivI1A_domain"/>
    <property type="match status" value="1"/>
</dbReference>
<keyword evidence="11" id="KW-1185">Reference proteome</keyword>
<dbReference type="NCBIfam" id="TIGR00044">
    <property type="entry name" value="YggS family pyridoxal phosphate-dependent enzyme"/>
    <property type="match status" value="1"/>
</dbReference>
<dbReference type="InterPro" id="IPR007793">
    <property type="entry name" value="DivIVA_fam"/>
</dbReference>
<reference evidence="10 11" key="1">
    <citation type="journal article" date="2014" name="Genome Announc.">
        <title>Genome Sequence and Methylome of Soil Bacterium Gemmatirosa kalamazoonensis KBS708T, a Member of the Rarely Cultivated Gemmatimonadetes Phylum.</title>
        <authorList>
            <person name="Debruyn J.M."/>
            <person name="Radosevich M."/>
            <person name="Wommack K.E."/>
            <person name="Polson S.W."/>
            <person name="Hauser L.J."/>
            <person name="Fawaz M.N."/>
            <person name="Korlach J."/>
            <person name="Tsai Y.C."/>
        </authorList>
    </citation>
    <scope>NUCLEOTIDE SEQUENCE [LARGE SCALE GENOMIC DNA]</scope>
    <source>
        <strain evidence="10 11">KBS708</strain>
    </source>
</reference>
<dbReference type="PATRIC" id="fig|861299.3.peg.3100"/>
<feature type="region of interest" description="Disordered" evidence="8">
    <location>
        <begin position="397"/>
        <end position="432"/>
    </location>
</feature>
<keyword evidence="2" id="KW-0963">Cytoplasm</keyword>
<proteinExistence type="inferred from homology"/>
<feature type="modified residue" description="N6-(pyridoxal phosphate)lysine" evidence="7">
    <location>
        <position position="37"/>
    </location>
</feature>
<evidence type="ECO:0000259" key="9">
    <source>
        <dbReference type="Pfam" id="PF01168"/>
    </source>
</evidence>
<comment type="function">
    <text evidence="7">Pyridoxal 5'-phosphate (PLP)-binding protein, which is involved in PLP homeostasis.</text>
</comment>
<dbReference type="Pfam" id="PF05103">
    <property type="entry name" value="DivIVA"/>
    <property type="match status" value="1"/>
</dbReference>
<evidence type="ECO:0000256" key="7">
    <source>
        <dbReference type="HAMAP-Rule" id="MF_02087"/>
    </source>
</evidence>
<evidence type="ECO:0000256" key="4">
    <source>
        <dbReference type="ARBA" id="ARBA00022898"/>
    </source>
</evidence>
<dbReference type="GO" id="GO:0051301">
    <property type="term" value="P:cell division"/>
    <property type="evidence" value="ECO:0007669"/>
    <property type="project" value="UniProtKB-KW"/>
</dbReference>
<dbReference type="CDD" id="cd06503">
    <property type="entry name" value="ATP-synt_Fo_b"/>
    <property type="match status" value="1"/>
</dbReference>
<name>W0RHI2_9BACT</name>
<dbReference type="Gene3D" id="3.20.20.10">
    <property type="entry name" value="Alanine racemase"/>
    <property type="match status" value="1"/>
</dbReference>